<organism evidence="2 3">
    <name type="scientific">Halobacteriovorax marinus</name>
    <dbReference type="NCBI Taxonomy" id="97084"/>
    <lineage>
        <taxon>Bacteria</taxon>
        <taxon>Pseudomonadati</taxon>
        <taxon>Bdellovibrionota</taxon>
        <taxon>Bacteriovoracia</taxon>
        <taxon>Bacteriovoracales</taxon>
        <taxon>Halobacteriovoraceae</taxon>
        <taxon>Halobacteriovorax</taxon>
    </lineage>
</organism>
<feature type="domain" description="Kazal-like" evidence="1">
    <location>
        <begin position="34"/>
        <end position="76"/>
    </location>
</feature>
<gene>
    <name evidence="2" type="ORF">A9Q84_20630</name>
</gene>
<evidence type="ECO:0000313" key="2">
    <source>
        <dbReference type="EMBL" id="OUR92918.1"/>
    </source>
</evidence>
<evidence type="ECO:0000313" key="3">
    <source>
        <dbReference type="Proteomes" id="UP000196531"/>
    </source>
</evidence>
<dbReference type="InterPro" id="IPR002350">
    <property type="entry name" value="Kazal_dom"/>
</dbReference>
<reference evidence="3" key="1">
    <citation type="journal article" date="2017" name="Proc. Natl. Acad. Sci. U.S.A.">
        <title>Simulation of Deepwater Horizon oil plume reveals substrate specialization within a complex community of hydrocarbon-degraders.</title>
        <authorList>
            <person name="Hu P."/>
            <person name="Dubinsky E.A."/>
            <person name="Probst A.J."/>
            <person name="Wang J."/>
            <person name="Sieber C.M.K."/>
            <person name="Tom L.M."/>
            <person name="Gardinali P."/>
            <person name="Banfield J.F."/>
            <person name="Atlas R.M."/>
            <person name="Andersen G.L."/>
        </authorList>
    </citation>
    <scope>NUCLEOTIDE SEQUENCE [LARGE SCALE GENOMIC DNA]</scope>
</reference>
<accession>A0A1Y5F196</accession>
<dbReference type="Proteomes" id="UP000196531">
    <property type="component" value="Unassembled WGS sequence"/>
</dbReference>
<protein>
    <recommendedName>
        <fullName evidence="1">Kazal-like domain-containing protein</fullName>
    </recommendedName>
</protein>
<sequence length="129" mass="13619">MKVLIFAISTFLLISCGADQLNKKETTSGASSSSPISQSCNCTFEYNPVCSGGQTYDNSCIAGCNGVEVYSNGRCECNTQSGEVCAQPPMPVCPQGMACAQVMPMPLIYPSECDMKRAGAQFIKNGSCN</sequence>
<comment type="caution">
    <text evidence="2">The sequence shown here is derived from an EMBL/GenBank/DDBJ whole genome shotgun (WGS) entry which is preliminary data.</text>
</comment>
<dbReference type="PROSITE" id="PS51257">
    <property type="entry name" value="PROKAR_LIPOPROTEIN"/>
    <property type="match status" value="1"/>
</dbReference>
<dbReference type="InterPro" id="IPR036058">
    <property type="entry name" value="Kazal_dom_sf"/>
</dbReference>
<proteinExistence type="predicted"/>
<evidence type="ECO:0000259" key="1">
    <source>
        <dbReference type="PROSITE" id="PS51465"/>
    </source>
</evidence>
<dbReference type="Gene3D" id="3.30.60.30">
    <property type="match status" value="1"/>
</dbReference>
<dbReference type="PROSITE" id="PS51465">
    <property type="entry name" value="KAZAL_2"/>
    <property type="match status" value="1"/>
</dbReference>
<dbReference type="EMBL" id="MAAO01000016">
    <property type="protein sequence ID" value="OUR92918.1"/>
    <property type="molecule type" value="Genomic_DNA"/>
</dbReference>
<dbReference type="AlphaFoldDB" id="A0A1Y5F196"/>
<name>A0A1Y5F196_9BACT</name>
<dbReference type="SUPFAM" id="SSF100895">
    <property type="entry name" value="Kazal-type serine protease inhibitors"/>
    <property type="match status" value="1"/>
</dbReference>